<evidence type="ECO:0000313" key="4">
    <source>
        <dbReference type="Proteomes" id="UP001386437"/>
    </source>
</evidence>
<gene>
    <name evidence="3" type="ORF">H3V53_01845</name>
</gene>
<feature type="transmembrane region" description="Helical" evidence="1">
    <location>
        <begin position="25"/>
        <end position="47"/>
    </location>
</feature>
<feature type="transmembrane region" description="Helical" evidence="1">
    <location>
        <begin position="59"/>
        <end position="79"/>
    </location>
</feature>
<reference evidence="3 4" key="1">
    <citation type="journal article" date="2022" name="Arch. Microbiol.">
        <title>Paraburkholderia bengalensis sp. nov. isolated from roots of Oryza sativa, IR64.</title>
        <authorList>
            <person name="Nag P."/>
            <person name="Mondal N."/>
            <person name="Sarkar J."/>
            <person name="Das S."/>
        </authorList>
    </citation>
    <scope>NUCLEOTIDE SEQUENCE [LARGE SCALE GENOMIC DNA]</scope>
    <source>
        <strain evidence="3 4">IR64_4_BI</strain>
    </source>
</reference>
<proteinExistence type="predicted"/>
<keyword evidence="1" id="KW-0472">Membrane</keyword>
<feature type="transmembrane region" description="Helical" evidence="1">
    <location>
        <begin position="125"/>
        <end position="143"/>
    </location>
</feature>
<dbReference type="Proteomes" id="UP001386437">
    <property type="component" value="Unassembled WGS sequence"/>
</dbReference>
<feature type="domain" description="Phosphatidic acid phosphatase type 2/haloperoxidase" evidence="2">
    <location>
        <begin position="59"/>
        <end position="164"/>
    </location>
</feature>
<keyword evidence="1" id="KW-0812">Transmembrane</keyword>
<dbReference type="Gene3D" id="1.20.144.10">
    <property type="entry name" value="Phosphatidic acid phosphatase type 2/haloperoxidase"/>
    <property type="match status" value="1"/>
</dbReference>
<accession>A0ABU8IKI3</accession>
<evidence type="ECO:0000313" key="3">
    <source>
        <dbReference type="EMBL" id="MEI5995999.1"/>
    </source>
</evidence>
<protein>
    <submittedName>
        <fullName evidence="3">Phosphatase PAP2 family protein</fullName>
    </submittedName>
</protein>
<comment type="caution">
    <text evidence="3">The sequence shown here is derived from an EMBL/GenBank/DDBJ whole genome shotgun (WGS) entry which is preliminary data.</text>
</comment>
<sequence length="197" mass="21488">MNTFNQSLFLAINASSSMPRWQIDAAIAIADYLIYLVPLMLAALWLSGGKRQRETAVRACCVAMLALGFNQLIGLVYMHPRPFMIGLGHTFVAHAPDSSFPSDHATVFASVALTLLCARMWRRGALMLLTGLAVAWARVFVGVHFPLDMAGAVIIACAAFVIVMPLWSRAGESLTRAVIAVYRKVLAWPIAQGWIAQ</sequence>
<evidence type="ECO:0000256" key="1">
    <source>
        <dbReference type="SAM" id="Phobius"/>
    </source>
</evidence>
<dbReference type="InterPro" id="IPR036938">
    <property type="entry name" value="PAP2/HPO_sf"/>
</dbReference>
<dbReference type="EMBL" id="JACFYJ010000002">
    <property type="protein sequence ID" value="MEI5995999.1"/>
    <property type="molecule type" value="Genomic_DNA"/>
</dbReference>
<dbReference type="RefSeq" id="WP_336596455.1">
    <property type="nucleotide sequence ID" value="NZ_JACFYJ010000002.1"/>
</dbReference>
<dbReference type="InterPro" id="IPR000326">
    <property type="entry name" value="PAP2/HPO"/>
</dbReference>
<keyword evidence="1" id="KW-1133">Transmembrane helix</keyword>
<keyword evidence="4" id="KW-1185">Reference proteome</keyword>
<organism evidence="3 4">
    <name type="scientific">Paraburkholderia bengalensis</name>
    <dbReference type="NCBI Taxonomy" id="2747562"/>
    <lineage>
        <taxon>Bacteria</taxon>
        <taxon>Pseudomonadati</taxon>
        <taxon>Pseudomonadota</taxon>
        <taxon>Betaproteobacteria</taxon>
        <taxon>Burkholderiales</taxon>
        <taxon>Burkholderiaceae</taxon>
        <taxon>Paraburkholderia</taxon>
    </lineage>
</organism>
<dbReference type="Pfam" id="PF01569">
    <property type="entry name" value="PAP2"/>
    <property type="match status" value="1"/>
</dbReference>
<dbReference type="SUPFAM" id="SSF48317">
    <property type="entry name" value="Acid phosphatase/Vanadium-dependent haloperoxidase"/>
    <property type="match status" value="1"/>
</dbReference>
<dbReference type="CDD" id="cd03385">
    <property type="entry name" value="PAP2_BcrC_like"/>
    <property type="match status" value="1"/>
</dbReference>
<dbReference type="SMART" id="SM00014">
    <property type="entry name" value="acidPPc"/>
    <property type="match status" value="1"/>
</dbReference>
<feature type="transmembrane region" description="Helical" evidence="1">
    <location>
        <begin position="149"/>
        <end position="167"/>
    </location>
</feature>
<dbReference type="PANTHER" id="PTHR14969">
    <property type="entry name" value="SPHINGOSINE-1-PHOSPHATE PHOSPHOHYDROLASE"/>
    <property type="match status" value="1"/>
</dbReference>
<evidence type="ECO:0000259" key="2">
    <source>
        <dbReference type="SMART" id="SM00014"/>
    </source>
</evidence>
<feature type="transmembrane region" description="Helical" evidence="1">
    <location>
        <begin position="99"/>
        <end position="118"/>
    </location>
</feature>
<dbReference type="InterPro" id="IPR033879">
    <property type="entry name" value="UPP_Pase"/>
</dbReference>
<name>A0ABU8IKI3_9BURK</name>
<dbReference type="PANTHER" id="PTHR14969:SF13">
    <property type="entry name" value="AT30094P"/>
    <property type="match status" value="1"/>
</dbReference>